<dbReference type="Gene3D" id="2.160.20.110">
    <property type="match status" value="6"/>
</dbReference>
<dbReference type="RefSeq" id="WP_006782085.1">
    <property type="nucleotide sequence ID" value="NZ_JH379028.1"/>
</dbReference>
<keyword evidence="3" id="KW-1185">Reference proteome</keyword>
<feature type="compositionally biased region" description="Low complexity" evidence="1">
    <location>
        <begin position="220"/>
        <end position="324"/>
    </location>
</feature>
<dbReference type="EMBL" id="ADLN01000114">
    <property type="protein sequence ID" value="EHI57934.1"/>
    <property type="molecule type" value="Genomic_DNA"/>
</dbReference>
<proteinExistence type="predicted"/>
<feature type="compositionally biased region" description="Basic and acidic residues" evidence="1">
    <location>
        <begin position="196"/>
        <end position="206"/>
    </location>
</feature>
<sequence>MIIGIVCVLAVGGIGYVAHSVGTASAKSREKILIYTEEELEQYLLDEESEEYNLNGRYQLEEDLELGWLWKSIGTNVEPFTGSFDGNGHVVSGLTRPLFGVMKKASVENLFLSETMITNPCTYYDGEHYVDGYGALAAYVIDSEIANCGMGGEIQASNPVETWYQIEKASPAEALERKELETSEEVTEAVIGPAGDETRVGTETEVKGPGVGGGAGNGGAESNVEESSQVSQVENSQPESSSSENSQTESSSPEGGQFESSSSESGQLESSSSESSQPGSSPSESSQPGSSPSESSQPGSSPSESGQSGSSPSENSQPESGSSENNQLENNPSESGQLENNQEESGQTDKGQVDNSVNKPDEELETVAFQKIDRQYRMMKLSEVIGPDMEADFAEATPSDAQEVYEPNTATPPEAEEEKENSYMGGDGEALYLAVTADRVAAGGLAAQMEGATTVTDCFTCATIITQIDVDTWTGGFAGRLGEAVHVENSYSAGVLDGCDRVGGFVADNQGRIENSYSSTALTMNGRVRGGFTAEGDGQLTGCVYDRQMACADDENGQQAGSIDGDSSIWEGTDGEPVIESPSDSTVISLEARNTVQMSGIEEYIPGTWYQTDKAYPQIEYFALHENQIIADYSRVSAVTLILPETMTLQSVTLEEGQIILPEEMDGQAITWSVEGDIHIDDNHRIQMGSRADSTPEAAETTETPTIPNTISESTPESVLEEPTESEIPRGPGFERPLESEAPRGPGLEEPAESEAPRGPGLENPVETTNSQEPPVTVSMHKRLLLTSVYENQETEASVPESGSDKQTQKKAQIKAISGVAAKTYSLDINPIADTEVTYADWNAVGEAVYNNTNGMGIYKPTKGDGSTANPFEIATPEALAWFRYAVNKEAQRYWCVLLTDNIDLNGEKYNGGAGKLQWLAIDFTHPSNQIGYAGTFDGGGHAISNLYSSDGGLIGQSFDGTVRDLGIESGEVTGVLVGGIVAETAYVISIGRDTKAYFERCYNKATIRAVDAKYPYAGGIVGLARTGTHLVDCYNMGQVSAVNNGERSASGIACYDALVENCYNTGKVFIEGVTDASRADGIATTKSTVRNSYSLEGMAPGKKGKELTEAQMKSWALAYKLNGESMAGPWTYQEGSYPGFGSPAPAPSWGDVTQGVADGLVTATAASTNADGVYVIDTAEKLALFAYDVNAGTKTKAGAKLTTNIDLMGRKYGGTADAPIRWIPIGTADNVYQGNFSGPSVIANMRVEQAGVGGLFGYAGGGAMISTVGLDTSCSVTTIAPAAGRDSGTAAMVGIIKNVDEYAPMYILMCYSRASVTGHSSNTGTFVGQDIGTLSNGANSIANSYAAGALSTSSGTVGALAGYFPCTGNRGMIMDSYWDEQISGVPSLNAVSQGTPEQLDVSSKTTAEMKSDAILSLLNTRGSSWIRSDDRNNGYPSFSTAPAVYTSWEDVGQAALAPSSRYPSSSITPGTAGNPYLIKTAEDLAWFAYQVNNAAGRNNLCGELKNDINLYGSFYNGENAYDPNDSSATLDKALRWVPIGRDLDGKRYTGTFNGNGHTVTAMLATGAGNLGLFGTLGDNAAIKKTSITDSRIETEVYHAGGIAGYVNGTGITITECGNKGNLTGKGAYFGGCVGGTGSTAEVTLEGCYNEEGSTVSNSAGNSTGGILGLGRVSSSESCRVTIRNCINRGTVSGVSVVGGIIGNGTQVAITGCYHAGRVTASGSGIVGSIAGYGDVEGAPISDCLIEKPYAAGTSVNGVLVETKGMGTWGAAWRLNGSSLKQSTGLTWTYVEGSSYPVLNTTELSPAESWEPIGEALEYGLLKDMSKPDGDGNASPYQIQTAEQLAWFAWKVNVEKISASYQNIEMTKDINLFGEKYSGYTGEKDLANIEKAVKWTPIGNSTAYYQGTFRGGRHEIDGMYLNGSGYLGLIGGGQYPMKIMELGIGSSCKTITTTGGSGLLVGTVNGASSPAEVTSCYNRGTLIINGGNRYNGAIVGDDVGSKTNSVTVSNCYNAGNTASFAMISIGTIENCYADTSINPNNATHEKRSGSGVTSLATEEMKTSEVAASLNTYNGTLKTGTDRVWYTSLDTEKTKGYPTFLAPTTVKVPFTPDTMGADGKVETLPGSFSIPAMKLRAIGLTDENFTPGRVPAADNDFQLVTEGSIKGTNSGYSSYGYTNANKNVAVKAGSVDLQPMASTASLHNPVTELGTVDKVSLNIAAAYTRSTQRNLLLEGASGNDRYEICIAIAGAAAKTLSVTVPVRVPIELSPNGTKQVSHSADMTLTNNNVYPIAGRILSLAPIEQDGYVALKPVAKNDNYGSTKQISDSNGGVKLGIADTETPKGIVPSAGIYYTPAKTGVAENWMSYRIKGKGALPYRYFIEYEANPYYWDTNTYGFTVKYQFGISEQDAPAAAAVVGEGVSS</sequence>
<feature type="region of interest" description="Disordered" evidence="1">
    <location>
        <begin position="175"/>
        <end position="366"/>
    </location>
</feature>
<organism evidence="2 3">
    <name type="scientific">Hungatella hathewayi WAL-18680</name>
    <dbReference type="NCBI Taxonomy" id="742737"/>
    <lineage>
        <taxon>Bacteria</taxon>
        <taxon>Bacillati</taxon>
        <taxon>Bacillota</taxon>
        <taxon>Clostridia</taxon>
        <taxon>Lachnospirales</taxon>
        <taxon>Lachnospiraceae</taxon>
        <taxon>Hungatella</taxon>
    </lineage>
</organism>
<protein>
    <recommendedName>
        <fullName evidence="4">GLUG domain-containing protein</fullName>
    </recommendedName>
</protein>
<feature type="compositionally biased region" description="Gly residues" evidence="1">
    <location>
        <begin position="209"/>
        <end position="219"/>
    </location>
</feature>
<feature type="region of interest" description="Disordered" evidence="1">
    <location>
        <begin position="689"/>
        <end position="778"/>
    </location>
</feature>
<feature type="compositionally biased region" description="Polar residues" evidence="1">
    <location>
        <begin position="325"/>
        <end position="358"/>
    </location>
</feature>
<gene>
    <name evidence="2" type="ORF">HMPREF9473_04094</name>
</gene>
<evidence type="ECO:0000256" key="1">
    <source>
        <dbReference type="SAM" id="MobiDB-lite"/>
    </source>
</evidence>
<name>G5IKR6_9FIRM</name>
<dbReference type="HOGENOM" id="CLU_000217_1_0_9"/>
<reference evidence="2 3" key="1">
    <citation type="submission" date="2011-08" db="EMBL/GenBank/DDBJ databases">
        <title>The Genome Sequence of Clostridium hathewayi WAL-18680.</title>
        <authorList>
            <consortium name="The Broad Institute Genome Sequencing Platform"/>
            <person name="Earl A."/>
            <person name="Ward D."/>
            <person name="Feldgarden M."/>
            <person name="Gevers D."/>
            <person name="Finegold S.M."/>
            <person name="Summanen P.H."/>
            <person name="Molitoris D.R."/>
            <person name="Song M."/>
            <person name="Daigneault M."/>
            <person name="Allen-Vercoe E."/>
            <person name="Young S.K."/>
            <person name="Zeng Q."/>
            <person name="Gargeya S."/>
            <person name="Fitzgerald M."/>
            <person name="Haas B."/>
            <person name="Abouelleil A."/>
            <person name="Alvarado L."/>
            <person name="Arachchi H.M."/>
            <person name="Berlin A."/>
            <person name="Brown A."/>
            <person name="Chapman S.B."/>
            <person name="Chen Z."/>
            <person name="Dunbar C."/>
            <person name="Freedman E."/>
            <person name="Gearin G."/>
            <person name="Gellesch M."/>
            <person name="Goldberg J."/>
            <person name="Griggs A."/>
            <person name="Gujja S."/>
            <person name="Heiman D."/>
            <person name="Howarth C."/>
            <person name="Larson L."/>
            <person name="Lui A."/>
            <person name="MacDonald P.J.P."/>
            <person name="Montmayeur A."/>
            <person name="Murphy C."/>
            <person name="Neiman D."/>
            <person name="Pearson M."/>
            <person name="Priest M."/>
            <person name="Roberts A."/>
            <person name="Saif S."/>
            <person name="Shea T."/>
            <person name="Shenoy N."/>
            <person name="Sisk P."/>
            <person name="Stolte C."/>
            <person name="Sykes S."/>
            <person name="Wortman J."/>
            <person name="Nusbaum C."/>
            <person name="Birren B."/>
        </authorList>
    </citation>
    <scope>NUCLEOTIDE SEQUENCE [LARGE SCALE GENOMIC DNA]</scope>
    <source>
        <strain evidence="2 3">WAL-18680</strain>
    </source>
</reference>
<feature type="region of interest" description="Disordered" evidence="1">
    <location>
        <begin position="395"/>
        <end position="422"/>
    </location>
</feature>
<evidence type="ECO:0000313" key="3">
    <source>
        <dbReference type="Proteomes" id="UP000005384"/>
    </source>
</evidence>
<dbReference type="Proteomes" id="UP000005384">
    <property type="component" value="Unassembled WGS sequence"/>
</dbReference>
<evidence type="ECO:0000313" key="2">
    <source>
        <dbReference type="EMBL" id="EHI57934.1"/>
    </source>
</evidence>
<comment type="caution">
    <text evidence="2">The sequence shown here is derived from an EMBL/GenBank/DDBJ whole genome shotgun (WGS) entry which is preliminary data.</text>
</comment>
<dbReference type="PATRIC" id="fig|742737.3.peg.4076"/>
<feature type="compositionally biased region" description="Low complexity" evidence="1">
    <location>
        <begin position="695"/>
        <end position="713"/>
    </location>
</feature>
<evidence type="ECO:0008006" key="4">
    <source>
        <dbReference type="Google" id="ProtNLM"/>
    </source>
</evidence>
<accession>G5IKR6</accession>